<sequence length="363" mass="41301">MAAEYTAPAHGSVIDIGGSRMRDTIQTRLTEILAAPYDAKNPPTLPDELLYDDNGLPIWNEIIFTPEFYQTHDEIDMFDKNGASIAKCVPGGVTLIDLGAGDTRKVAHLLKAFEDAEIAATYLALDISKSSLEHNVGYLANKHSGGNRYVTCAGIWGTFEHGLKYVENIRGPRMFLSLGSVLCNDHWPEALRKVKLWANVLREDDWLFVGMDAHVMPKHEKRIWAAYHTRDDLYEKFFLNGFDHANRLLAGSGDFQEDDRVFKRADWDFCACLEENPTTRHRFYFQANKDISHPRLSRTIFKGEVVDWFDSHKYAEYDVRMMIGKADLSVHRTWQAPSSEFRQYLVRKGKNKSDSDSAISGVV</sequence>
<dbReference type="EMBL" id="CM047943">
    <property type="protein sequence ID" value="KAI9900546.1"/>
    <property type="molecule type" value="Genomic_DNA"/>
</dbReference>
<evidence type="ECO:0000313" key="2">
    <source>
        <dbReference type="Proteomes" id="UP001163324"/>
    </source>
</evidence>
<organism evidence="1 2">
    <name type="scientific">Trichothecium roseum</name>
    <dbReference type="NCBI Taxonomy" id="47278"/>
    <lineage>
        <taxon>Eukaryota</taxon>
        <taxon>Fungi</taxon>
        <taxon>Dikarya</taxon>
        <taxon>Ascomycota</taxon>
        <taxon>Pezizomycotina</taxon>
        <taxon>Sordariomycetes</taxon>
        <taxon>Hypocreomycetidae</taxon>
        <taxon>Hypocreales</taxon>
        <taxon>Hypocreales incertae sedis</taxon>
        <taxon>Trichothecium</taxon>
    </lineage>
</organism>
<name>A0ACC0V514_9HYPO</name>
<reference evidence="1" key="1">
    <citation type="submission" date="2022-10" db="EMBL/GenBank/DDBJ databases">
        <title>Complete Genome of Trichothecium roseum strain YXFP-22015, a Plant Pathogen Isolated from Citrus.</title>
        <authorList>
            <person name="Wang Y."/>
            <person name="Zhu L."/>
        </authorList>
    </citation>
    <scope>NUCLEOTIDE SEQUENCE</scope>
    <source>
        <strain evidence="1">YXFP-22015</strain>
    </source>
</reference>
<protein>
    <submittedName>
        <fullName evidence="1">Uncharacterized protein</fullName>
    </submittedName>
</protein>
<accession>A0ACC0V514</accession>
<gene>
    <name evidence="1" type="ORF">N3K66_004808</name>
</gene>
<dbReference type="Proteomes" id="UP001163324">
    <property type="component" value="Chromosome 4"/>
</dbReference>
<keyword evidence="2" id="KW-1185">Reference proteome</keyword>
<comment type="caution">
    <text evidence="1">The sequence shown here is derived from an EMBL/GenBank/DDBJ whole genome shotgun (WGS) entry which is preliminary data.</text>
</comment>
<evidence type="ECO:0000313" key="1">
    <source>
        <dbReference type="EMBL" id="KAI9900546.1"/>
    </source>
</evidence>
<proteinExistence type="predicted"/>